<dbReference type="OrthoDB" id="9996779at2759"/>
<dbReference type="GO" id="GO:0005634">
    <property type="term" value="C:nucleus"/>
    <property type="evidence" value="ECO:0007669"/>
    <property type="project" value="UniProtKB-SubCell"/>
</dbReference>
<feature type="region of interest" description="Disordered" evidence="2">
    <location>
        <begin position="52"/>
        <end position="107"/>
    </location>
</feature>
<proteinExistence type="predicted"/>
<dbReference type="VEuPathDB" id="VectorBase:CPIJ004942"/>
<reference evidence="5" key="2">
    <citation type="submission" date="2020-05" db="UniProtKB">
        <authorList>
            <consortium name="EnsemblMetazoa"/>
        </authorList>
    </citation>
    <scope>IDENTIFICATION</scope>
    <source>
        <strain evidence="5">JHB</strain>
    </source>
</reference>
<evidence type="ECO:0000313" key="5">
    <source>
        <dbReference type="EnsemblMetazoa" id="CPIJ004942-PA"/>
    </source>
</evidence>
<dbReference type="Pfam" id="PF04516">
    <property type="entry name" value="CP2"/>
    <property type="match status" value="1"/>
</dbReference>
<sequence>MRWPEELDLDLSNELSGNGYDSLLNFPVFKQELPSPPQKPGHEVIKSLKNAAGSSSMNHHHHHQQQQQQQQQLQNQDQQQQHHNQSGSQSNLGGNGNVGNGGNVQQSSVGNGLVGGLGGETAGNVAALQNFMHANRYDSSGNINQASDGVQRPEHIHNDNRFQYVLAAATSIATKNNEESLTYLNQGQSYEIKLKKLGDLSPFRGKILKSIIKICFHERRLQYMEREQMQLWQASRPGERILDVDIPLSYGLIQVQPNSSSLLNTMEVYWDPMKEVGVYIKVNCISTEFTPKKHGGEKGVPFRIQVETFLDSTLNDTSGNSSGGLDSPVRPLHAAACQIKVFKLKGADRKHKQDREKILKRPPAEQEKFQRSCECTILTDITTESMLTPLVGSYSPEHIKRNISPILVATTPTSPVHINKFENIMSSFGASVTGTGANPPKSVSMATVAAVAAAAAVSSNPIGISNVSSTNGLCKLMDQNALSPTTQNSVEMDDFVPAITKESGPAMLTQWLNYHRLGAYSKTFSQFSGSDLLRAIAPRLTIYVCFEGTMYHAIYLHGNTISELVHKLQKIPGFTDVLQGMNSSENSNSPWLGNYQRAMKSSAAAAAAGSGGPKYSGGVTISDAHTSIPSPSSPISSSSMPPRINLLVNGPNGVHVLLTEDVLNNIKDESLFQLEVKPNGNVLMKAVAAVGTSGGGGENDMN</sequence>
<evidence type="ECO:0000259" key="3">
    <source>
        <dbReference type="PROSITE" id="PS51968"/>
    </source>
</evidence>
<dbReference type="FunCoup" id="B0WCM9">
    <property type="interactions" value="823"/>
</dbReference>
<evidence type="ECO:0000256" key="2">
    <source>
        <dbReference type="SAM" id="MobiDB-lite"/>
    </source>
</evidence>
<dbReference type="PROSITE" id="PS51968">
    <property type="entry name" value="GRH_CP2_DB"/>
    <property type="match status" value="1"/>
</dbReference>
<feature type="compositionally biased region" description="Low complexity" evidence="2">
    <location>
        <begin position="65"/>
        <end position="92"/>
    </location>
</feature>
<dbReference type="InterPro" id="IPR040167">
    <property type="entry name" value="TF_CP2-like"/>
</dbReference>
<organism>
    <name type="scientific">Culex quinquefasciatus</name>
    <name type="common">Southern house mosquito</name>
    <name type="synonym">Culex pungens</name>
    <dbReference type="NCBI Taxonomy" id="7176"/>
    <lineage>
        <taxon>Eukaryota</taxon>
        <taxon>Metazoa</taxon>
        <taxon>Ecdysozoa</taxon>
        <taxon>Arthropoda</taxon>
        <taxon>Hexapoda</taxon>
        <taxon>Insecta</taxon>
        <taxon>Pterygota</taxon>
        <taxon>Neoptera</taxon>
        <taxon>Endopterygota</taxon>
        <taxon>Diptera</taxon>
        <taxon>Nematocera</taxon>
        <taxon>Culicoidea</taxon>
        <taxon>Culicidae</taxon>
        <taxon>Culicinae</taxon>
        <taxon>Culicini</taxon>
        <taxon>Culex</taxon>
        <taxon>Culex</taxon>
    </lineage>
</organism>
<comment type="subcellular location">
    <subcellularLocation>
        <location evidence="1">Nucleus</location>
    </subcellularLocation>
</comment>
<dbReference type="Proteomes" id="UP000002320">
    <property type="component" value="Unassembled WGS sequence"/>
</dbReference>
<gene>
    <name evidence="5" type="primary">6036410</name>
    <name evidence="4" type="ORF">CpipJ_CPIJ004942</name>
</gene>
<protein>
    <submittedName>
        <fullName evidence="4">Transcription factor CP2B</fullName>
    </submittedName>
</protein>
<evidence type="ECO:0000313" key="4">
    <source>
        <dbReference type="EMBL" id="EDS43680.1"/>
    </source>
</evidence>
<feature type="region of interest" description="Disordered" evidence="2">
    <location>
        <begin position="621"/>
        <end position="641"/>
    </location>
</feature>
<dbReference type="PANTHER" id="PTHR11037:SF21">
    <property type="entry name" value="GEMINI, ISOFORM C"/>
    <property type="match status" value="1"/>
</dbReference>
<dbReference type="GO" id="GO:0001228">
    <property type="term" value="F:DNA-binding transcription activator activity, RNA polymerase II-specific"/>
    <property type="evidence" value="ECO:0007669"/>
    <property type="project" value="TreeGrafter"/>
</dbReference>
<evidence type="ECO:0000313" key="6">
    <source>
        <dbReference type="Proteomes" id="UP000002320"/>
    </source>
</evidence>
<keyword evidence="1" id="KW-0238">DNA-binding</keyword>
<dbReference type="EMBL" id="DS231889">
    <property type="protein sequence ID" value="EDS43680.1"/>
    <property type="molecule type" value="Genomic_DNA"/>
</dbReference>
<dbReference type="GO" id="GO:0000978">
    <property type="term" value="F:RNA polymerase II cis-regulatory region sequence-specific DNA binding"/>
    <property type="evidence" value="ECO:0007669"/>
    <property type="project" value="TreeGrafter"/>
</dbReference>
<dbReference type="InParanoid" id="B0WCM9"/>
<accession>B0WCM9</accession>
<feature type="domain" description="Grh/CP2 DB" evidence="3">
    <location>
        <begin position="158"/>
        <end position="417"/>
    </location>
</feature>
<keyword evidence="6" id="KW-1185">Reference proteome</keyword>
<dbReference type="OMA" id="VEETETW"/>
<feature type="compositionally biased region" description="Low complexity" evidence="2">
    <location>
        <begin position="627"/>
        <end position="641"/>
    </location>
</feature>
<dbReference type="PANTHER" id="PTHR11037">
    <property type="entry name" value="TRANSCRIPTION FACTOR CP2"/>
    <property type="match status" value="1"/>
</dbReference>
<dbReference type="AlphaFoldDB" id="B0WCM9"/>
<dbReference type="InterPro" id="IPR007604">
    <property type="entry name" value="CP2"/>
</dbReference>
<keyword evidence="1" id="KW-0539">Nucleus</keyword>
<evidence type="ECO:0000256" key="1">
    <source>
        <dbReference type="PROSITE-ProRule" id="PRU01313"/>
    </source>
</evidence>
<feature type="compositionally biased region" description="Gly residues" evidence="2">
    <location>
        <begin position="93"/>
        <end position="102"/>
    </location>
</feature>
<dbReference type="KEGG" id="cqu:CpipJ_CPIJ004942"/>
<dbReference type="HOGENOM" id="CLU_015127_1_0_1"/>
<reference evidence="4" key="1">
    <citation type="submission" date="2007-03" db="EMBL/GenBank/DDBJ databases">
        <title>Annotation of Culex pipiens quinquefasciatus.</title>
        <authorList>
            <consortium name="The Broad Institute Genome Sequencing Platform"/>
            <person name="Atkinson P.W."/>
            <person name="Hemingway J."/>
            <person name="Christensen B.M."/>
            <person name="Higgs S."/>
            <person name="Kodira C."/>
            <person name="Hannick L."/>
            <person name="Megy K."/>
            <person name="O'Leary S."/>
            <person name="Pearson M."/>
            <person name="Haas B.J."/>
            <person name="Mauceli E."/>
            <person name="Wortman J.R."/>
            <person name="Lee N.H."/>
            <person name="Guigo R."/>
            <person name="Stanke M."/>
            <person name="Alvarado L."/>
            <person name="Amedeo P."/>
            <person name="Antoine C.H."/>
            <person name="Arensburger P."/>
            <person name="Bidwell S.L."/>
            <person name="Crawford M."/>
            <person name="Camaro F."/>
            <person name="Devon K."/>
            <person name="Engels R."/>
            <person name="Hammond M."/>
            <person name="Howarth C."/>
            <person name="Koehrsen M."/>
            <person name="Lawson D."/>
            <person name="Montgomery P."/>
            <person name="Nene V."/>
            <person name="Nusbaum C."/>
            <person name="Puiu D."/>
            <person name="Romero-Severson J."/>
            <person name="Severson D.W."/>
            <person name="Shumway M."/>
            <person name="Sisk P."/>
            <person name="Stolte C."/>
            <person name="Zeng Q."/>
            <person name="Eisenstadt E."/>
            <person name="Fraser-Liggett C."/>
            <person name="Strausberg R."/>
            <person name="Galagan J."/>
            <person name="Birren B."/>
            <person name="Collins F.H."/>
        </authorList>
    </citation>
    <scope>NUCLEOTIDE SEQUENCE [LARGE SCALE GENOMIC DNA]</scope>
    <source>
        <strain evidence="4">JHB</strain>
    </source>
</reference>
<dbReference type="VEuPathDB" id="VectorBase:CQUJHB009186"/>
<dbReference type="EnsemblMetazoa" id="CPIJ004942-RA">
    <property type="protein sequence ID" value="CPIJ004942-PA"/>
    <property type="gene ID" value="CPIJ004942"/>
</dbReference>
<dbReference type="eggNOG" id="KOG4091">
    <property type="taxonomic scope" value="Eukaryota"/>
</dbReference>
<name>B0WCM9_CULQU</name>